<keyword evidence="1" id="KW-1133">Transmembrane helix</keyword>
<reference evidence="2" key="1">
    <citation type="submission" date="2023-10" db="EMBL/GenBank/DDBJ databases">
        <title>Screening of Alkalihalophilus pseudofirmusBZ-TG-HK211 and Its Alleviation of Salt Stress on Rapeseed Growth.</title>
        <authorList>
            <person name="Zhao B."/>
            <person name="Guo T."/>
        </authorList>
    </citation>
    <scope>NUCLEOTIDE SEQUENCE</scope>
    <source>
        <strain evidence="2">BZ-TG-HK211</strain>
    </source>
</reference>
<evidence type="ECO:0000313" key="2">
    <source>
        <dbReference type="EMBL" id="MDV2884777.1"/>
    </source>
</evidence>
<evidence type="ECO:0000313" key="3">
    <source>
        <dbReference type="Proteomes" id="UP001285636"/>
    </source>
</evidence>
<evidence type="ECO:0000256" key="1">
    <source>
        <dbReference type="SAM" id="Phobius"/>
    </source>
</evidence>
<accession>A0AAJ2KUK6</accession>
<keyword evidence="1" id="KW-0472">Membrane</keyword>
<feature type="transmembrane region" description="Helical" evidence="1">
    <location>
        <begin position="112"/>
        <end position="133"/>
    </location>
</feature>
<dbReference type="AlphaFoldDB" id="A0AAJ2KUK6"/>
<dbReference type="EMBL" id="JAWJAY010000001">
    <property type="protein sequence ID" value="MDV2884777.1"/>
    <property type="molecule type" value="Genomic_DNA"/>
</dbReference>
<name>A0AAJ2KUK6_ALKPS</name>
<dbReference type="Proteomes" id="UP001285636">
    <property type="component" value="Unassembled WGS sequence"/>
</dbReference>
<comment type="caution">
    <text evidence="2">The sequence shown here is derived from an EMBL/GenBank/DDBJ whole genome shotgun (WGS) entry which is preliminary data.</text>
</comment>
<keyword evidence="1" id="KW-0812">Transmembrane</keyword>
<organism evidence="2 3">
    <name type="scientific">Alkalihalophilus pseudofirmus</name>
    <name type="common">Bacillus pseudofirmus</name>
    <dbReference type="NCBI Taxonomy" id="79885"/>
    <lineage>
        <taxon>Bacteria</taxon>
        <taxon>Bacillati</taxon>
        <taxon>Bacillota</taxon>
        <taxon>Bacilli</taxon>
        <taxon>Bacillales</taxon>
        <taxon>Bacillaceae</taxon>
        <taxon>Alkalihalophilus</taxon>
    </lineage>
</organism>
<sequence length="148" mass="17120">MMRLVRVGGRLVFYPFFFFIAVSILIGPFMAIDDIRTMLQYGTPTGSVYLFMIGLCSFFLYLSIRIETLSWIYTKWPILWPILQMGLCMLIGLGLGATFLNSWAEHNFPSKGFAIFLAIISFLGVRVLMSWWFHRHPVSSPFVSRRTM</sequence>
<feature type="transmembrane region" description="Helical" evidence="1">
    <location>
        <begin position="12"/>
        <end position="32"/>
    </location>
</feature>
<proteinExistence type="predicted"/>
<feature type="transmembrane region" description="Helical" evidence="1">
    <location>
        <begin position="78"/>
        <end position="100"/>
    </location>
</feature>
<gene>
    <name evidence="2" type="ORF">RYX45_06280</name>
</gene>
<dbReference type="RefSeq" id="WP_323466225.1">
    <property type="nucleotide sequence ID" value="NZ_CP144224.1"/>
</dbReference>
<feature type="transmembrane region" description="Helical" evidence="1">
    <location>
        <begin position="47"/>
        <end position="66"/>
    </location>
</feature>
<protein>
    <submittedName>
        <fullName evidence="2">Uncharacterized protein</fullName>
    </submittedName>
</protein>